<sequence>MWKVPKLFKVTWAEFLNFPVVVVIDMPLSSIRLAVVKEKNQMIFVIHTTQPSRLVQEAFQNLAALPLDEVSVKRFHTEYDTWHQIFCKSEVEPMKDARLEGGHLLYTLLSDSWKRLFKVEEGKSFQEFFDQNLVPMYKEDDKDVNNFEFMFYRRHSSETANVLPSYDDRLRYDEIAKITQEVDDLDEGCEQEAAMYKERKHPLTLELLRELQNKRSITRGSWMIYLNAQLVMHQFLKPAQISELQQDYVTWKACRDDWMKIPDEFQGCKEKCLELLIAAKASVIESFFNGELSQMPFVDQIAIRRFENRAFMVRVFNKTTKCFNTEPPKHTQATQDFGRMLTFLKELDAEPFKVAHVLTKVFGDDYQYLQIKYKPHLYTLLQIYDWEPRAVWTSVVYRILLSNYNFTI</sequence>
<evidence type="ECO:0000313" key="2">
    <source>
        <dbReference type="WBParaSite" id="MBELARI_LOCUS19376"/>
    </source>
</evidence>
<organism evidence="1 2">
    <name type="scientific">Mesorhabditis belari</name>
    <dbReference type="NCBI Taxonomy" id="2138241"/>
    <lineage>
        <taxon>Eukaryota</taxon>
        <taxon>Metazoa</taxon>
        <taxon>Ecdysozoa</taxon>
        <taxon>Nematoda</taxon>
        <taxon>Chromadorea</taxon>
        <taxon>Rhabditida</taxon>
        <taxon>Rhabditina</taxon>
        <taxon>Rhabditomorpha</taxon>
        <taxon>Rhabditoidea</taxon>
        <taxon>Rhabditidae</taxon>
        <taxon>Mesorhabditinae</taxon>
        <taxon>Mesorhabditis</taxon>
    </lineage>
</organism>
<protein>
    <submittedName>
        <fullName evidence="2">Uncharacterized protein</fullName>
    </submittedName>
</protein>
<dbReference type="Proteomes" id="UP000887575">
    <property type="component" value="Unassembled WGS sequence"/>
</dbReference>
<evidence type="ECO:0000313" key="1">
    <source>
        <dbReference type="Proteomes" id="UP000887575"/>
    </source>
</evidence>
<keyword evidence="1" id="KW-1185">Reference proteome</keyword>
<accession>A0AAF3J6K5</accession>
<name>A0AAF3J6K5_9BILA</name>
<reference evidence="2" key="1">
    <citation type="submission" date="2024-02" db="UniProtKB">
        <authorList>
            <consortium name="WormBaseParasite"/>
        </authorList>
    </citation>
    <scope>IDENTIFICATION</scope>
</reference>
<dbReference type="AlphaFoldDB" id="A0AAF3J6K5"/>
<dbReference type="WBParaSite" id="MBELARI_LOCUS19376">
    <property type="protein sequence ID" value="MBELARI_LOCUS19376"/>
    <property type="gene ID" value="MBELARI_LOCUS19376"/>
</dbReference>
<proteinExistence type="predicted"/>